<dbReference type="AlphaFoldDB" id="A0A6B8KKS2"/>
<name>A0A6B8KKS2_9HYPH</name>
<keyword evidence="3" id="KW-1185">Reference proteome</keyword>
<dbReference type="RefSeq" id="WP_136498121.1">
    <property type="nucleotide sequence ID" value="NZ_CP046053.1"/>
</dbReference>
<protein>
    <submittedName>
        <fullName evidence="2">Uncharacterized protein</fullName>
    </submittedName>
</protein>
<dbReference type="KEGG" id="mhey:H2LOC_020840"/>
<evidence type="ECO:0000313" key="2">
    <source>
        <dbReference type="EMBL" id="QGM48237.1"/>
    </source>
</evidence>
<geneLocation type="plasmid" evidence="2">
    <name>unnamed1</name>
</geneLocation>
<sequence length="69" mass="7924">MLRSPKRGSKPADRVRADGRRSHPVCLDAQLIKNLKKAAPDDERNAYEIVEEATRAWLAKRARKRQATR</sequence>
<keyword evidence="2" id="KW-0614">Plasmid</keyword>
<feature type="region of interest" description="Disordered" evidence="1">
    <location>
        <begin position="1"/>
        <end position="21"/>
    </location>
</feature>
<dbReference type="EMBL" id="CP046053">
    <property type="protein sequence ID" value="QGM48237.1"/>
    <property type="molecule type" value="Genomic_DNA"/>
</dbReference>
<dbReference type="Proteomes" id="UP000309061">
    <property type="component" value="Plasmid unnamed1"/>
</dbReference>
<organism evidence="2 3">
    <name type="scientific">Methylocystis heyeri</name>
    <dbReference type="NCBI Taxonomy" id="391905"/>
    <lineage>
        <taxon>Bacteria</taxon>
        <taxon>Pseudomonadati</taxon>
        <taxon>Pseudomonadota</taxon>
        <taxon>Alphaproteobacteria</taxon>
        <taxon>Hyphomicrobiales</taxon>
        <taxon>Methylocystaceae</taxon>
        <taxon>Methylocystis</taxon>
    </lineage>
</organism>
<reference evidence="2 3" key="1">
    <citation type="submission" date="2019-11" db="EMBL/GenBank/DDBJ databases">
        <title>The genome sequence of Methylocystis heyeri.</title>
        <authorList>
            <person name="Oshkin I.Y."/>
            <person name="Miroshnikov K."/>
            <person name="Dedysh S.N."/>
        </authorList>
    </citation>
    <scope>NUCLEOTIDE SEQUENCE [LARGE SCALE GENOMIC DNA]</scope>
    <source>
        <strain evidence="2 3">H2</strain>
        <plasmid evidence="2 3">unnamed1</plasmid>
    </source>
</reference>
<accession>A0A6B8KKS2</accession>
<gene>
    <name evidence="2" type="ORF">H2LOC_020840</name>
</gene>
<dbReference type="OrthoDB" id="8255831at2"/>
<proteinExistence type="predicted"/>
<evidence type="ECO:0000256" key="1">
    <source>
        <dbReference type="SAM" id="MobiDB-lite"/>
    </source>
</evidence>
<feature type="compositionally biased region" description="Basic and acidic residues" evidence="1">
    <location>
        <begin position="10"/>
        <end position="21"/>
    </location>
</feature>
<evidence type="ECO:0000313" key="3">
    <source>
        <dbReference type="Proteomes" id="UP000309061"/>
    </source>
</evidence>